<organism evidence="2">
    <name type="scientific">Culex pipiens</name>
    <name type="common">House mosquito</name>
    <dbReference type="NCBI Taxonomy" id="7175"/>
    <lineage>
        <taxon>Eukaryota</taxon>
        <taxon>Metazoa</taxon>
        <taxon>Ecdysozoa</taxon>
        <taxon>Arthropoda</taxon>
        <taxon>Hexapoda</taxon>
        <taxon>Insecta</taxon>
        <taxon>Pterygota</taxon>
        <taxon>Neoptera</taxon>
        <taxon>Endopterygota</taxon>
        <taxon>Diptera</taxon>
        <taxon>Nematocera</taxon>
        <taxon>Culicoidea</taxon>
        <taxon>Culicidae</taxon>
        <taxon>Culicinae</taxon>
        <taxon>Culicini</taxon>
        <taxon>Culex</taxon>
        <taxon>Culex</taxon>
    </lineage>
</organism>
<protein>
    <submittedName>
        <fullName evidence="2">(northern house mosquito) hypothetical protein</fullName>
    </submittedName>
</protein>
<accession>A0A8D8GAX8</accession>
<dbReference type="AlphaFoldDB" id="A0A8D8GAX8"/>
<dbReference type="EMBL" id="HBUE01141516">
    <property type="protein sequence ID" value="CAG6500973.1"/>
    <property type="molecule type" value="Transcribed_RNA"/>
</dbReference>
<feature type="chain" id="PRO_5036260728" evidence="1">
    <location>
        <begin position="19"/>
        <end position="101"/>
    </location>
</feature>
<dbReference type="EMBL" id="HBUE01141512">
    <property type="protein sequence ID" value="CAG6500971.1"/>
    <property type="molecule type" value="Transcribed_RNA"/>
</dbReference>
<evidence type="ECO:0000256" key="1">
    <source>
        <dbReference type="SAM" id="SignalP"/>
    </source>
</evidence>
<name>A0A8D8GAX8_CULPI</name>
<reference evidence="2" key="1">
    <citation type="submission" date="2021-05" db="EMBL/GenBank/DDBJ databases">
        <authorList>
            <person name="Alioto T."/>
            <person name="Alioto T."/>
            <person name="Gomez Garrido J."/>
        </authorList>
    </citation>
    <scope>NUCLEOTIDE SEQUENCE</scope>
</reference>
<dbReference type="EMBL" id="HBUE01141510">
    <property type="protein sequence ID" value="CAG6500970.1"/>
    <property type="molecule type" value="Transcribed_RNA"/>
</dbReference>
<keyword evidence="1" id="KW-0732">Signal</keyword>
<dbReference type="EMBL" id="HBUE01141518">
    <property type="protein sequence ID" value="CAG6500974.1"/>
    <property type="molecule type" value="Transcribed_RNA"/>
</dbReference>
<evidence type="ECO:0000313" key="2">
    <source>
        <dbReference type="EMBL" id="CAG6500970.1"/>
    </source>
</evidence>
<sequence length="101" mass="11516">MLQLLLTCFQMVVRLTSSDMLILPFLPPTTSAPFSSGSCRLSAECRPESWNPISARGKERKKNRKWRNVCCNETKLEGGVKLLGWCEVEEKCKKNKQPSRI</sequence>
<feature type="signal peptide" evidence="1">
    <location>
        <begin position="1"/>
        <end position="18"/>
    </location>
</feature>
<dbReference type="EMBL" id="HBUE01141515">
    <property type="protein sequence ID" value="CAG6500972.1"/>
    <property type="molecule type" value="Transcribed_RNA"/>
</dbReference>
<proteinExistence type="predicted"/>